<reference evidence="1" key="1">
    <citation type="submission" date="2019-10" db="EMBL/GenBank/DDBJ databases">
        <title>Draft genome sequece of Microseira wollei NIES-4236.</title>
        <authorList>
            <person name="Yamaguchi H."/>
            <person name="Suzuki S."/>
            <person name="Kawachi M."/>
        </authorList>
    </citation>
    <scope>NUCLEOTIDE SEQUENCE</scope>
    <source>
        <strain evidence="1">NIES-4236</strain>
    </source>
</reference>
<gene>
    <name evidence="1" type="ORF">MiSe_69110</name>
</gene>
<evidence type="ECO:0008006" key="3">
    <source>
        <dbReference type="Google" id="ProtNLM"/>
    </source>
</evidence>
<sequence>MNSPNSAQKLLLKAALLQGKLATYSWQQWKASVDIENLDQESYQLLPLLYGNLSAHDVTDDHMGRLKGVYRRSWCENQVMLQNLTTILRCFQEAGIDTLLLKAAALNLNSSQDKALRMINFLDILVHPADALKAMSLLQKLGWQPQGKIPEKLVPFAHVLGFKNPSNQYLNLRWHLFGDGFNQTVEKDFWNWAKLTQVGDASAYILSPTDALFYICVAGGEGNRTMPANRIADAAILLDSSQLEIDWHRLISLAQTYHFVLPLKTTLSQLQDILNYPIPSSSFATIQNLPVSQFEAREYQIVAGKKTPILERFLLRYFQYSRMVNSADYQLKLLGFPRYLQYIWGVERLSQVPYQVIIRGIKRLVSADSLANQRIN</sequence>
<comment type="caution">
    <text evidence="1">The sequence shown here is derived from an EMBL/GenBank/DDBJ whole genome shotgun (WGS) entry which is preliminary data.</text>
</comment>
<dbReference type="AlphaFoldDB" id="A0AAV3XNQ3"/>
<keyword evidence="2" id="KW-1185">Reference proteome</keyword>
<dbReference type="RefSeq" id="WP_226589120.1">
    <property type="nucleotide sequence ID" value="NZ_BLAY01000148.1"/>
</dbReference>
<dbReference type="EMBL" id="BLAY01000148">
    <property type="protein sequence ID" value="GET42097.1"/>
    <property type="molecule type" value="Genomic_DNA"/>
</dbReference>
<organism evidence="1 2">
    <name type="scientific">Microseira wollei NIES-4236</name>
    <dbReference type="NCBI Taxonomy" id="2530354"/>
    <lineage>
        <taxon>Bacteria</taxon>
        <taxon>Bacillati</taxon>
        <taxon>Cyanobacteriota</taxon>
        <taxon>Cyanophyceae</taxon>
        <taxon>Oscillatoriophycideae</taxon>
        <taxon>Aerosakkonematales</taxon>
        <taxon>Aerosakkonemataceae</taxon>
        <taxon>Microseira</taxon>
    </lineage>
</organism>
<proteinExistence type="predicted"/>
<accession>A0AAV3XNQ3</accession>
<protein>
    <recommendedName>
        <fullName evidence="3">Nucleotidyltransferase family protein</fullName>
    </recommendedName>
</protein>
<evidence type="ECO:0000313" key="1">
    <source>
        <dbReference type="EMBL" id="GET42097.1"/>
    </source>
</evidence>
<dbReference type="Proteomes" id="UP001050975">
    <property type="component" value="Unassembled WGS sequence"/>
</dbReference>
<dbReference type="Pfam" id="PF14907">
    <property type="entry name" value="NTP_transf_5"/>
    <property type="match status" value="1"/>
</dbReference>
<name>A0AAV3XNQ3_9CYAN</name>
<evidence type="ECO:0000313" key="2">
    <source>
        <dbReference type="Proteomes" id="UP001050975"/>
    </source>
</evidence>
<dbReference type="InterPro" id="IPR039498">
    <property type="entry name" value="NTP_transf_5"/>
</dbReference>